<evidence type="ECO:0000313" key="3">
    <source>
        <dbReference type="Proteomes" id="UP001500518"/>
    </source>
</evidence>
<comment type="caution">
    <text evidence="2">The sequence shown here is derived from an EMBL/GenBank/DDBJ whole genome shotgun (WGS) entry which is preliminary data.</text>
</comment>
<dbReference type="EMBL" id="BAABHV010000009">
    <property type="protein sequence ID" value="GAA5053543.1"/>
    <property type="molecule type" value="Genomic_DNA"/>
</dbReference>
<name>A0ABP9K8F7_9SPHN</name>
<dbReference type="RefSeq" id="WP_346032537.1">
    <property type="nucleotide sequence ID" value="NZ_BAABHV010000009.1"/>
</dbReference>
<evidence type="ECO:0000256" key="1">
    <source>
        <dbReference type="SAM" id="SignalP"/>
    </source>
</evidence>
<keyword evidence="3" id="KW-1185">Reference proteome</keyword>
<gene>
    <name evidence="2" type="ORF">GCM10023208_15610</name>
</gene>
<evidence type="ECO:0000313" key="2">
    <source>
        <dbReference type="EMBL" id="GAA5053543.1"/>
    </source>
</evidence>
<keyword evidence="1" id="KW-0732">Signal</keyword>
<organism evidence="2 3">
    <name type="scientific">Erythrobacter westpacificensis</name>
    <dbReference type="NCBI Taxonomy" id="1055231"/>
    <lineage>
        <taxon>Bacteria</taxon>
        <taxon>Pseudomonadati</taxon>
        <taxon>Pseudomonadota</taxon>
        <taxon>Alphaproteobacteria</taxon>
        <taxon>Sphingomonadales</taxon>
        <taxon>Erythrobacteraceae</taxon>
        <taxon>Erythrobacter/Porphyrobacter group</taxon>
        <taxon>Erythrobacter</taxon>
    </lineage>
</organism>
<dbReference type="Proteomes" id="UP001500518">
    <property type="component" value="Unassembled WGS sequence"/>
</dbReference>
<accession>A0ABP9K8F7</accession>
<feature type="chain" id="PRO_5045357321" evidence="1">
    <location>
        <begin position="22"/>
        <end position="789"/>
    </location>
</feature>
<feature type="signal peptide" evidence="1">
    <location>
        <begin position="1"/>
        <end position="21"/>
    </location>
</feature>
<reference evidence="3" key="1">
    <citation type="journal article" date="2019" name="Int. J. Syst. Evol. Microbiol.">
        <title>The Global Catalogue of Microorganisms (GCM) 10K type strain sequencing project: providing services to taxonomists for standard genome sequencing and annotation.</title>
        <authorList>
            <consortium name="The Broad Institute Genomics Platform"/>
            <consortium name="The Broad Institute Genome Sequencing Center for Infectious Disease"/>
            <person name="Wu L."/>
            <person name="Ma J."/>
        </authorList>
    </citation>
    <scope>NUCLEOTIDE SEQUENCE [LARGE SCALE GENOMIC DNA]</scope>
    <source>
        <strain evidence="3">JCM 18014</strain>
    </source>
</reference>
<protein>
    <submittedName>
        <fullName evidence="2">Uncharacterized protein</fullName>
    </submittedName>
</protein>
<proteinExistence type="predicted"/>
<sequence length="789" mass="85751">MKRLLVAASLVALAHTAPAMAQDEKPLSETCPNLTAEEIDGIENYKGQFSENAWYARAYCVSVEEAERRMEIQNRGAIGPRTEPGPPLPPQAPDDSIGLLAQTLHEKEGDTFAGLWIQHRPTYGVMVAFTRDAAVTLAKYTSDPLYVPVDRPGPTLIELRAAQERLIADFERLGFRWASIGSRENFGIVQVELAQEAAPIRAAAARGELELPDYINLVEARPLPIAAPPAPAAGDARVKSFPQFAFRTDMYPSTLVGVPDVPARLALEDGCLMLYPEGEEPRMALWQASDALDLSDPARVSVLNRLGGARVFANTDIVLMGLQPGEVNPPAELVGTDACPGPYRVVRGFLPREVWDAQRREAGIADRERQLSSRAAAEADYAADMARVAELRAWRDGMMLERGDIVAQIWVDENQGTAHMFHTDGATREALVPAALQPHVTAQIVPQGGNALSEARDAIATQMGQAALEGDIYIEPIGGYVGVRVRELEPFSQAAVAGNFTVPPLVRLEMDNQSAIYRQDLPIRSDPDAIWYPLEAHPDFSAIRELVAGTPIMRPEPPRPGETEDRWVAQKPSKAGSLQQTHFLIAFGRTLREIQTLRAAGFDPIGAQEDMNGRQTVETRALVASDVVVAEPVGIDIADTGPDGYSSSVRWRVIEVLKGSADVGNELRQRLASGVRTDEAGVTRYGQAMEEPVLLPGLPDSLEPGSRWLLHLSDRLYRHAAYVQGGEGAARTEGKWFVTAAMPPARIEADGMVRPLALYPEPMPLDELRAAIAPIQAALVEAGLVGEQP</sequence>